<comment type="caution">
    <text evidence="7">The sequence shown here is derived from an EMBL/GenBank/DDBJ whole genome shotgun (WGS) entry which is preliminary data.</text>
</comment>
<protein>
    <submittedName>
        <fullName evidence="7">JAB domain-containing protein</fullName>
    </submittedName>
</protein>
<evidence type="ECO:0000259" key="6">
    <source>
        <dbReference type="PROSITE" id="PS50249"/>
    </source>
</evidence>
<gene>
    <name evidence="7" type="ORF">J0A69_15200</name>
</gene>
<dbReference type="Pfam" id="PF04002">
    <property type="entry name" value="RadC"/>
    <property type="match status" value="1"/>
</dbReference>
<evidence type="ECO:0000313" key="7">
    <source>
        <dbReference type="EMBL" id="MBN7816794.1"/>
    </source>
</evidence>
<evidence type="ECO:0000313" key="8">
    <source>
        <dbReference type="Proteomes" id="UP000664480"/>
    </source>
</evidence>
<keyword evidence="4" id="KW-0862">Zinc</keyword>
<evidence type="ECO:0000256" key="3">
    <source>
        <dbReference type="ARBA" id="ARBA00022801"/>
    </source>
</evidence>
<dbReference type="PANTHER" id="PTHR30471:SF3">
    <property type="entry name" value="UPF0758 PROTEIN YEES-RELATED"/>
    <property type="match status" value="1"/>
</dbReference>
<evidence type="ECO:0000256" key="1">
    <source>
        <dbReference type="ARBA" id="ARBA00022670"/>
    </source>
</evidence>
<name>A0ABS3CJS3_9BACT</name>
<dbReference type="Proteomes" id="UP000664480">
    <property type="component" value="Unassembled WGS sequence"/>
</dbReference>
<dbReference type="PROSITE" id="PS01302">
    <property type="entry name" value="UPF0758"/>
    <property type="match status" value="1"/>
</dbReference>
<dbReference type="InterPro" id="IPR025657">
    <property type="entry name" value="RadC_JAB"/>
</dbReference>
<keyword evidence="2" id="KW-0479">Metal-binding</keyword>
<dbReference type="PROSITE" id="PS50249">
    <property type="entry name" value="MPN"/>
    <property type="match status" value="1"/>
</dbReference>
<dbReference type="InterPro" id="IPR020891">
    <property type="entry name" value="UPF0758_CS"/>
</dbReference>
<dbReference type="EMBL" id="JAFKCU010000003">
    <property type="protein sequence ID" value="MBN7816794.1"/>
    <property type="molecule type" value="Genomic_DNA"/>
</dbReference>
<evidence type="ECO:0000256" key="5">
    <source>
        <dbReference type="ARBA" id="ARBA00023049"/>
    </source>
</evidence>
<organism evidence="7 8">
    <name type="scientific">Algoriphagus pacificus</name>
    <dbReference type="NCBI Taxonomy" id="2811234"/>
    <lineage>
        <taxon>Bacteria</taxon>
        <taxon>Pseudomonadati</taxon>
        <taxon>Bacteroidota</taxon>
        <taxon>Cytophagia</taxon>
        <taxon>Cytophagales</taxon>
        <taxon>Cyclobacteriaceae</taxon>
        <taxon>Algoriphagus</taxon>
    </lineage>
</organism>
<proteinExistence type="predicted"/>
<feature type="domain" description="MPN" evidence="6">
    <location>
        <begin position="25"/>
        <end position="150"/>
    </location>
</feature>
<keyword evidence="5" id="KW-0482">Metalloprotease</keyword>
<dbReference type="InterPro" id="IPR001405">
    <property type="entry name" value="UPF0758"/>
</dbReference>
<dbReference type="CDD" id="cd08071">
    <property type="entry name" value="MPN_DUF2466"/>
    <property type="match status" value="1"/>
</dbReference>
<evidence type="ECO:0000256" key="4">
    <source>
        <dbReference type="ARBA" id="ARBA00022833"/>
    </source>
</evidence>
<keyword evidence="1" id="KW-0645">Protease</keyword>
<dbReference type="PANTHER" id="PTHR30471">
    <property type="entry name" value="DNA REPAIR PROTEIN RADC"/>
    <property type="match status" value="1"/>
</dbReference>
<reference evidence="7 8" key="1">
    <citation type="submission" date="2021-03" db="EMBL/GenBank/DDBJ databases">
        <title>novel species isolated from a fishpond in China.</title>
        <authorList>
            <person name="Lu H."/>
            <person name="Cai Z."/>
        </authorList>
    </citation>
    <scope>NUCLEOTIDE SEQUENCE [LARGE SCALE GENOMIC DNA]</scope>
    <source>
        <strain evidence="7 8">YJ13C</strain>
    </source>
</reference>
<sequence>MNLSNLGELSVGYKYHTTLSNRPVIKDVEGAVEIINVLIDQERVGLQEQFVVIYLNRSNTVIGTMNTFSGGVSATVVDLKIIVGTAINLMCSAVIVAHNHPSGNMNPSTQDILLTKKLTSALEMMDITLLDHIIIGPEGRYCCFSELSLI</sequence>
<dbReference type="Gene3D" id="3.40.140.10">
    <property type="entry name" value="Cytidine Deaminase, domain 2"/>
    <property type="match status" value="1"/>
</dbReference>
<dbReference type="InterPro" id="IPR037518">
    <property type="entry name" value="MPN"/>
</dbReference>
<accession>A0ABS3CJS3</accession>
<keyword evidence="8" id="KW-1185">Reference proteome</keyword>
<evidence type="ECO:0000256" key="2">
    <source>
        <dbReference type="ARBA" id="ARBA00022723"/>
    </source>
</evidence>
<keyword evidence="3" id="KW-0378">Hydrolase</keyword>
<dbReference type="RefSeq" id="WP_206587458.1">
    <property type="nucleotide sequence ID" value="NZ_JAFKCU010000003.1"/>
</dbReference>